<dbReference type="Proteomes" id="UP000567179">
    <property type="component" value="Unassembled WGS sequence"/>
</dbReference>
<reference evidence="2 3" key="1">
    <citation type="journal article" date="2020" name="ISME J.">
        <title>Uncovering the hidden diversity of litter-decomposition mechanisms in mushroom-forming fungi.</title>
        <authorList>
            <person name="Floudas D."/>
            <person name="Bentzer J."/>
            <person name="Ahren D."/>
            <person name="Johansson T."/>
            <person name="Persson P."/>
            <person name="Tunlid A."/>
        </authorList>
    </citation>
    <scope>NUCLEOTIDE SEQUENCE [LARGE SCALE GENOMIC DNA]</scope>
    <source>
        <strain evidence="2 3">CBS 101986</strain>
    </source>
</reference>
<feature type="region of interest" description="Disordered" evidence="1">
    <location>
        <begin position="158"/>
        <end position="183"/>
    </location>
</feature>
<evidence type="ECO:0000313" key="3">
    <source>
        <dbReference type="Proteomes" id="UP000567179"/>
    </source>
</evidence>
<proteinExistence type="predicted"/>
<feature type="compositionally biased region" description="Low complexity" evidence="1">
    <location>
        <begin position="59"/>
        <end position="79"/>
    </location>
</feature>
<name>A0A8H5B2A2_9AGAR</name>
<protein>
    <submittedName>
        <fullName evidence="2">Uncharacterized protein</fullName>
    </submittedName>
</protein>
<feature type="compositionally biased region" description="Pro residues" evidence="1">
    <location>
        <begin position="170"/>
        <end position="183"/>
    </location>
</feature>
<organism evidence="2 3">
    <name type="scientific">Psilocybe cf. subviscida</name>
    <dbReference type="NCBI Taxonomy" id="2480587"/>
    <lineage>
        <taxon>Eukaryota</taxon>
        <taxon>Fungi</taxon>
        <taxon>Dikarya</taxon>
        <taxon>Basidiomycota</taxon>
        <taxon>Agaricomycotina</taxon>
        <taxon>Agaricomycetes</taxon>
        <taxon>Agaricomycetidae</taxon>
        <taxon>Agaricales</taxon>
        <taxon>Agaricineae</taxon>
        <taxon>Strophariaceae</taxon>
        <taxon>Psilocybe</taxon>
    </lineage>
</organism>
<dbReference type="EMBL" id="JAACJJ010000043">
    <property type="protein sequence ID" value="KAF5315306.1"/>
    <property type="molecule type" value="Genomic_DNA"/>
</dbReference>
<gene>
    <name evidence="2" type="ORF">D9619_007546</name>
</gene>
<evidence type="ECO:0000313" key="2">
    <source>
        <dbReference type="EMBL" id="KAF5315306.1"/>
    </source>
</evidence>
<dbReference type="AlphaFoldDB" id="A0A8H5B2A2"/>
<comment type="caution">
    <text evidence="2">The sequence shown here is derived from an EMBL/GenBank/DDBJ whole genome shotgun (WGS) entry which is preliminary data.</text>
</comment>
<feature type="region of interest" description="Disordered" evidence="1">
    <location>
        <begin position="59"/>
        <end position="88"/>
    </location>
</feature>
<sequence>MLRPSPTAVLTHPTPAVLHYLPAATPRWELNIPQAATAAAAASSSAAAAAAAVGPAAVSSGSSTRRTQSQRQQQQIIGGNTSTRGNNTISVHTKRTRMLAAALERYNLAKGPMAAPTPPVVTFSHTPPCLNYPSGFTMPLCAHGMQVLNLTVSPSDFRDIPRLRNIPRPYHSPRPPTPLSLRP</sequence>
<keyword evidence="3" id="KW-1185">Reference proteome</keyword>
<evidence type="ECO:0000256" key="1">
    <source>
        <dbReference type="SAM" id="MobiDB-lite"/>
    </source>
</evidence>
<accession>A0A8H5B2A2</accession>